<gene>
    <name evidence="3" type="ORF">HK100_009240</name>
</gene>
<protein>
    <recommendedName>
        <fullName evidence="2">COP9 signalosome complex subunit 3 N-terminal helical repeats domain-containing protein</fullName>
    </recommendedName>
</protein>
<organism evidence="3 4">
    <name type="scientific">Physocladia obscura</name>
    <dbReference type="NCBI Taxonomy" id="109957"/>
    <lineage>
        <taxon>Eukaryota</taxon>
        <taxon>Fungi</taxon>
        <taxon>Fungi incertae sedis</taxon>
        <taxon>Chytridiomycota</taxon>
        <taxon>Chytridiomycota incertae sedis</taxon>
        <taxon>Chytridiomycetes</taxon>
        <taxon>Chytridiales</taxon>
        <taxon>Chytriomycetaceae</taxon>
        <taxon>Physocladia</taxon>
    </lineage>
</organism>
<evidence type="ECO:0000313" key="3">
    <source>
        <dbReference type="EMBL" id="KAJ3128303.1"/>
    </source>
</evidence>
<dbReference type="Pfam" id="PF22788">
    <property type="entry name" value="COP9_hel_rpt"/>
    <property type="match status" value="1"/>
</dbReference>
<evidence type="ECO:0000313" key="4">
    <source>
        <dbReference type="Proteomes" id="UP001211907"/>
    </source>
</evidence>
<keyword evidence="4" id="KW-1185">Reference proteome</keyword>
<reference evidence="3" key="1">
    <citation type="submission" date="2020-05" db="EMBL/GenBank/DDBJ databases">
        <title>Phylogenomic resolution of chytrid fungi.</title>
        <authorList>
            <person name="Stajich J.E."/>
            <person name="Amses K."/>
            <person name="Simmons R."/>
            <person name="Seto K."/>
            <person name="Myers J."/>
            <person name="Bonds A."/>
            <person name="Quandt C.A."/>
            <person name="Barry K."/>
            <person name="Liu P."/>
            <person name="Grigoriev I."/>
            <person name="Longcore J.E."/>
            <person name="James T.Y."/>
        </authorList>
    </citation>
    <scope>NUCLEOTIDE SEQUENCE</scope>
    <source>
        <strain evidence="3">JEL0513</strain>
    </source>
</reference>
<dbReference type="InterPro" id="IPR055089">
    <property type="entry name" value="COP9_N"/>
</dbReference>
<dbReference type="PANTHER" id="PTHR10758:SF1">
    <property type="entry name" value="COP9 SIGNALOSOME COMPLEX SUBUNIT 3"/>
    <property type="match status" value="1"/>
</dbReference>
<dbReference type="EMBL" id="JADGJH010000470">
    <property type="protein sequence ID" value="KAJ3128303.1"/>
    <property type="molecule type" value="Genomic_DNA"/>
</dbReference>
<proteinExistence type="predicted"/>
<dbReference type="GO" id="GO:0008180">
    <property type="term" value="C:COP9 signalosome"/>
    <property type="evidence" value="ECO:0007669"/>
    <property type="project" value="TreeGrafter"/>
</dbReference>
<dbReference type="Proteomes" id="UP001211907">
    <property type="component" value="Unassembled WGS sequence"/>
</dbReference>
<dbReference type="InterPro" id="IPR050756">
    <property type="entry name" value="CSN3"/>
</dbReference>
<feature type="domain" description="COP9 signalosome complex subunit 3 N-terminal helical repeats" evidence="2">
    <location>
        <begin position="168"/>
        <end position="278"/>
    </location>
</feature>
<dbReference type="GO" id="GO:0006511">
    <property type="term" value="P:ubiquitin-dependent protein catabolic process"/>
    <property type="evidence" value="ECO:0007669"/>
    <property type="project" value="TreeGrafter"/>
</dbReference>
<evidence type="ECO:0000256" key="1">
    <source>
        <dbReference type="ARBA" id="ARBA00022490"/>
    </source>
</evidence>
<evidence type="ECO:0000259" key="2">
    <source>
        <dbReference type="Pfam" id="PF22788"/>
    </source>
</evidence>
<accession>A0AAD5T3E9</accession>
<keyword evidence="1" id="KW-0963">Cytoplasm</keyword>
<name>A0AAD5T3E9_9FUNG</name>
<comment type="caution">
    <text evidence="3">The sequence shown here is derived from an EMBL/GenBank/DDBJ whole genome shotgun (WGS) entry which is preliminary data.</text>
</comment>
<dbReference type="PANTHER" id="PTHR10758">
    <property type="entry name" value="26S PROTEASOME NON-ATPASE REGULATORY SUBUNIT 3/COP9 SIGNALOSOME COMPLEX SUBUNIT 3"/>
    <property type="match status" value="1"/>
</dbReference>
<dbReference type="AlphaFoldDB" id="A0AAD5T3E9"/>
<sequence length="527" mass="55413">MSNINVDAAVGLVVSATGTTSVETLWGATVRVLVHAADQEVVRAVAAQRVELERLAENAVAAQTGPLAALVAAHVRAASVAGVAGVAQHGGPGPAPAHATLARLVRLAGLVALRLPALAFTDAPSSVALGLASAVAQAADTLRRPALAVLALRRLLDHPSVHDAADGHTLTRIHALFLRTAIAAKAHALALPVVLRPLTRIDRTLVAPSDVALYAYYAAIICAALKHFDRAVAFCRMALAVPANALSQIQLEAWRKGVLCYLLANGKASDESSASSNVSWKSFEKLGLARFVSPIVSKLIDQGGYKKPYIDFCNACEKGIWADANAELIKHASLFQKSGNLGLAKQCVGAALAKRRILRLTKTYITLSVPDIWRAVADAFPPSTTATNPDGGLVLIKRYIRQLIASGQVHATIDESIPGTMVQFHDHVATFADIESMDLLDSLMKNVIAVHSRVSDMDQNIALSKEYLSKTLLNEGAGGIGGGKDKNTRKYAGNIGGLGGGGGSFSDFNGGFDGGFDEDVDIMMDDY</sequence>